<evidence type="ECO:0000256" key="4">
    <source>
        <dbReference type="ARBA" id="ARBA00022801"/>
    </source>
</evidence>
<dbReference type="Pfam" id="PF16317">
    <property type="entry name" value="Glyco_hydro_99"/>
    <property type="match status" value="1"/>
</dbReference>
<feature type="transmembrane region" description="Helical" evidence="10">
    <location>
        <begin position="6"/>
        <end position="24"/>
    </location>
</feature>
<keyword evidence="8 10" id="KW-0472">Membrane</keyword>
<dbReference type="InterPro" id="IPR026071">
    <property type="entry name" value="Glyco_Hydrolase_99"/>
</dbReference>
<comment type="subcellular location">
    <subcellularLocation>
        <location evidence="1">Golgi apparatus membrane</location>
        <topology evidence="1">Single-pass type II membrane protein</topology>
    </subcellularLocation>
</comment>
<dbReference type="GO" id="GO:0004559">
    <property type="term" value="F:alpha-mannosidase activity"/>
    <property type="evidence" value="ECO:0007669"/>
    <property type="project" value="TreeGrafter"/>
</dbReference>
<evidence type="ECO:0000256" key="8">
    <source>
        <dbReference type="ARBA" id="ARBA00023136"/>
    </source>
</evidence>
<dbReference type="AlphaFoldDB" id="R4V4L3"/>
<organism evidence="11">
    <name type="scientific">Coptotermes formosanus</name>
    <name type="common">Formosan subterranean termite</name>
    <dbReference type="NCBI Taxonomy" id="36987"/>
    <lineage>
        <taxon>Eukaryota</taxon>
        <taxon>Metazoa</taxon>
        <taxon>Ecdysozoa</taxon>
        <taxon>Arthropoda</taxon>
        <taxon>Hexapoda</taxon>
        <taxon>Insecta</taxon>
        <taxon>Pterygota</taxon>
        <taxon>Neoptera</taxon>
        <taxon>Polyneoptera</taxon>
        <taxon>Dictyoptera</taxon>
        <taxon>Blattodea</taxon>
        <taxon>Blattoidea</taxon>
        <taxon>Termitoidae</taxon>
        <taxon>Rhinotermitidae</taxon>
        <taxon>Coptotermes</taxon>
    </lineage>
</organism>
<evidence type="ECO:0000256" key="6">
    <source>
        <dbReference type="ARBA" id="ARBA00022989"/>
    </source>
</evidence>
<feature type="compositionally biased region" description="Basic and acidic residues" evidence="9">
    <location>
        <begin position="289"/>
        <end position="299"/>
    </location>
</feature>
<dbReference type="EMBL" id="KC740979">
    <property type="protein sequence ID" value="AGM32803.1"/>
    <property type="molecule type" value="mRNA"/>
</dbReference>
<keyword evidence="7" id="KW-0333">Golgi apparatus</keyword>
<dbReference type="GO" id="GO:0000139">
    <property type="term" value="C:Golgi membrane"/>
    <property type="evidence" value="ECO:0007669"/>
    <property type="project" value="UniProtKB-SubCell"/>
</dbReference>
<evidence type="ECO:0000256" key="10">
    <source>
        <dbReference type="SAM" id="Phobius"/>
    </source>
</evidence>
<feature type="region of interest" description="Disordered" evidence="9">
    <location>
        <begin position="278"/>
        <end position="299"/>
    </location>
</feature>
<evidence type="ECO:0000256" key="9">
    <source>
        <dbReference type="SAM" id="MobiDB-lite"/>
    </source>
</evidence>
<protein>
    <submittedName>
        <fullName evidence="11">Glycoprotein endo-alpha-1,2-mannosidase</fullName>
    </submittedName>
</protein>
<evidence type="ECO:0000313" key="11">
    <source>
        <dbReference type="EMBL" id="AGM32803.1"/>
    </source>
</evidence>
<keyword evidence="6 10" id="KW-1133">Transmembrane helix</keyword>
<dbReference type="PANTHER" id="PTHR13572:SF4">
    <property type="entry name" value="RE57134P"/>
    <property type="match status" value="1"/>
</dbReference>
<evidence type="ECO:0000256" key="3">
    <source>
        <dbReference type="ARBA" id="ARBA00022692"/>
    </source>
</evidence>
<comment type="similarity">
    <text evidence="2">Belongs to the glycosyl hydrolase 99 family.</text>
</comment>
<sequence length="299" mass="34309">MFLNFPIFIRILIITLSISTIVFLKFKTTTQKSSYLYQFSSNQVWIRYLASYGNPIFDSQYIGWKGTFQRETYDPPSQLKAILRPASGLYSSHDPSLLDFHCSILKNVGVDTIVVDWWGKDRVTETDFNASFVDDSIPLILNATSKNELKFAILINKYVNITFSTLSEDIQIIRRNFFAHNFQRIQGKPVILISSSHEIKNICQTIQENSDIFFIALVSEKLEYISALEDGFSGIIPSFPSENAFWSSTPAEWNSIIDESNKRGILFIPSVGPGFDDHEQFHWGNSPNRNRENGKVYKR</sequence>
<evidence type="ECO:0000256" key="5">
    <source>
        <dbReference type="ARBA" id="ARBA00022968"/>
    </source>
</evidence>
<accession>R4V4L3</accession>
<dbReference type="PANTHER" id="PTHR13572">
    <property type="entry name" value="ENDO-ALPHA-1,2-MANNOSIDASE"/>
    <property type="match status" value="1"/>
</dbReference>
<reference evidence="11" key="1">
    <citation type="submission" date="2013-03" db="EMBL/GenBank/DDBJ databases">
        <title>Immune-Related transcriptome of Coptotermes formosanus Shiraki workers: the defense mechanism.</title>
        <authorList>
            <person name="Hussain A."/>
            <person name="Li Y.F."/>
            <person name="Wen S.Y."/>
        </authorList>
    </citation>
    <scope>NUCLEOTIDE SEQUENCE</scope>
</reference>
<dbReference type="Gene3D" id="3.20.20.80">
    <property type="entry name" value="Glycosidases"/>
    <property type="match status" value="1"/>
</dbReference>
<evidence type="ECO:0000256" key="7">
    <source>
        <dbReference type="ARBA" id="ARBA00023034"/>
    </source>
</evidence>
<name>R4V4L3_COPFO</name>
<evidence type="ECO:0000256" key="1">
    <source>
        <dbReference type="ARBA" id="ARBA00004323"/>
    </source>
</evidence>
<keyword evidence="4" id="KW-0378">Hydrolase</keyword>
<keyword evidence="5" id="KW-0735">Signal-anchor</keyword>
<evidence type="ECO:0000256" key="2">
    <source>
        <dbReference type="ARBA" id="ARBA00009559"/>
    </source>
</evidence>
<keyword evidence="3 10" id="KW-0812">Transmembrane</keyword>
<feature type="non-terminal residue" evidence="11">
    <location>
        <position position="299"/>
    </location>
</feature>
<proteinExistence type="evidence at transcript level"/>